<organism evidence="1 2">
    <name type="scientific">Segatella copri DSM 18205</name>
    <dbReference type="NCBI Taxonomy" id="537011"/>
    <lineage>
        <taxon>Bacteria</taxon>
        <taxon>Pseudomonadati</taxon>
        <taxon>Bacteroidota</taxon>
        <taxon>Bacteroidia</taxon>
        <taxon>Bacteroidales</taxon>
        <taxon>Prevotellaceae</taxon>
        <taxon>Segatella</taxon>
    </lineage>
</organism>
<dbReference type="EMBL" id="ACBX02000037">
    <property type="protein sequence ID" value="EFB34352.1"/>
    <property type="molecule type" value="Genomic_DNA"/>
</dbReference>
<accession>D1PFR3</accession>
<protein>
    <submittedName>
        <fullName evidence="1">Uncharacterized protein</fullName>
    </submittedName>
</protein>
<dbReference type="PaxDb" id="537011-PREVCOP_06071"/>
<keyword evidence="2" id="KW-1185">Reference proteome</keyword>
<proteinExistence type="predicted"/>
<evidence type="ECO:0000313" key="1">
    <source>
        <dbReference type="EMBL" id="EFB34352.1"/>
    </source>
</evidence>
<dbReference type="PANTHER" id="PTHR34704:SF1">
    <property type="entry name" value="ATPASE"/>
    <property type="match status" value="1"/>
</dbReference>
<dbReference type="InterPro" id="IPR004256">
    <property type="entry name" value="DUF234"/>
</dbReference>
<gene>
    <name evidence="1" type="ORF">PREVCOP_06071</name>
</gene>
<name>D1PFR3_9BACT</name>
<dbReference type="OrthoDB" id="9813134at2"/>
<dbReference type="Pfam" id="PF03008">
    <property type="entry name" value="DUF234"/>
    <property type="match status" value="1"/>
</dbReference>
<sequence>MTVQRYKKNRQNAIVVPNHVHPCPESRAFLSEGREMIMSEFGKVYANYLSILQLIAGGMTTQNQIDTIIGKNTGTYLKNLDEDYSYVSKLHPLFSKPGGRNVKWCIEDSFLRFWFRFVLPNQALVEMERNDLLLEIVLRDYNDYTGAVLEQYFRQKISEEDRVTRVGRYWDRKGLNEIDIIALNEIDKTALVAEVKRNAARYDSRLLEQKYQSIQSHFGGYKDVKLLGLSMADM</sequence>
<dbReference type="Proteomes" id="UP000004477">
    <property type="component" value="Unassembled WGS sequence"/>
</dbReference>
<dbReference type="AlphaFoldDB" id="D1PFR3"/>
<comment type="caution">
    <text evidence="1">The sequence shown here is derived from an EMBL/GenBank/DDBJ whole genome shotgun (WGS) entry which is preliminary data.</text>
</comment>
<dbReference type="HOGENOM" id="CLU_1184182_0_0_10"/>
<reference evidence="1" key="1">
    <citation type="submission" date="2009-11" db="EMBL/GenBank/DDBJ databases">
        <authorList>
            <person name="Weinstock G."/>
            <person name="Sodergren E."/>
            <person name="Clifton S."/>
            <person name="Fulton L."/>
            <person name="Fulton B."/>
            <person name="Courtney L."/>
            <person name="Fronick C."/>
            <person name="Harrison M."/>
            <person name="Strong C."/>
            <person name="Farmer C."/>
            <person name="Delahaunty K."/>
            <person name="Markovic C."/>
            <person name="Hall O."/>
            <person name="Minx P."/>
            <person name="Tomlinson C."/>
            <person name="Mitreva M."/>
            <person name="Nelson J."/>
            <person name="Hou S."/>
            <person name="Wollam A."/>
            <person name="Pepin K.H."/>
            <person name="Johnson M."/>
            <person name="Bhonagiri V."/>
            <person name="Nash W.E."/>
            <person name="Warren W."/>
            <person name="Chinwalla A."/>
            <person name="Mardis E.R."/>
            <person name="Wilson R.K."/>
        </authorList>
    </citation>
    <scope>NUCLEOTIDE SEQUENCE [LARGE SCALE GENOMIC DNA]</scope>
    <source>
        <strain evidence="1">DSM 18205</strain>
    </source>
</reference>
<evidence type="ECO:0000313" key="2">
    <source>
        <dbReference type="Proteomes" id="UP000004477"/>
    </source>
</evidence>
<dbReference type="STRING" id="537011.PREVCOP_06071"/>
<dbReference type="PANTHER" id="PTHR34704">
    <property type="entry name" value="ATPASE"/>
    <property type="match status" value="1"/>
</dbReference>